<evidence type="ECO:0000256" key="5">
    <source>
        <dbReference type="ARBA" id="ARBA00022989"/>
    </source>
</evidence>
<dbReference type="EMBL" id="CP017267">
    <property type="protein sequence ID" value="APB31840.1"/>
    <property type="molecule type" value="Genomic_DNA"/>
</dbReference>
<dbReference type="AlphaFoldDB" id="A0A1J0A7C1"/>
<dbReference type="GO" id="GO:0005886">
    <property type="term" value="C:plasma membrane"/>
    <property type="evidence" value="ECO:0007669"/>
    <property type="project" value="UniProtKB-SubCell"/>
</dbReference>
<evidence type="ECO:0000313" key="8">
    <source>
        <dbReference type="EMBL" id="APB31840.1"/>
    </source>
</evidence>
<feature type="transmembrane region" description="Helical" evidence="7">
    <location>
        <begin position="83"/>
        <end position="102"/>
    </location>
</feature>
<evidence type="ECO:0000256" key="4">
    <source>
        <dbReference type="ARBA" id="ARBA00022692"/>
    </source>
</evidence>
<evidence type="ECO:0000256" key="1">
    <source>
        <dbReference type="ARBA" id="ARBA00004651"/>
    </source>
</evidence>
<dbReference type="Gene3D" id="1.20.1740.10">
    <property type="entry name" value="Amino acid/polyamine transporter I"/>
    <property type="match status" value="1"/>
</dbReference>
<organism evidence="8 9">
    <name type="scientific">Vagococcus teuberi</name>
    <dbReference type="NCBI Taxonomy" id="519472"/>
    <lineage>
        <taxon>Bacteria</taxon>
        <taxon>Bacillati</taxon>
        <taxon>Bacillota</taxon>
        <taxon>Bacilli</taxon>
        <taxon>Lactobacillales</taxon>
        <taxon>Enterococcaceae</taxon>
        <taxon>Vagococcus</taxon>
    </lineage>
</organism>
<dbReference type="GO" id="GO:0022857">
    <property type="term" value="F:transmembrane transporter activity"/>
    <property type="evidence" value="ECO:0007669"/>
    <property type="project" value="InterPro"/>
</dbReference>
<feature type="transmembrane region" description="Helical" evidence="7">
    <location>
        <begin position="325"/>
        <end position="344"/>
    </location>
</feature>
<dbReference type="PANTHER" id="PTHR42770:SF15">
    <property type="entry name" value="GLUTAMATE_GAMMA-AMINOBUTYRATE ANTIPORTER-RELATED"/>
    <property type="match status" value="1"/>
</dbReference>
<feature type="transmembrane region" description="Helical" evidence="7">
    <location>
        <begin position="122"/>
        <end position="150"/>
    </location>
</feature>
<feature type="transmembrane region" description="Helical" evidence="7">
    <location>
        <begin position="162"/>
        <end position="184"/>
    </location>
</feature>
<dbReference type="Pfam" id="PF13520">
    <property type="entry name" value="AA_permease_2"/>
    <property type="match status" value="1"/>
</dbReference>
<dbReference type="KEGG" id="vte:BHY08_08430"/>
<comment type="subcellular location">
    <subcellularLocation>
        <location evidence="1">Cell membrane</location>
        <topology evidence="1">Multi-pass membrane protein</topology>
    </subcellularLocation>
</comment>
<dbReference type="NCBIfam" id="NF011775">
    <property type="entry name" value="PRK15238.1"/>
    <property type="match status" value="1"/>
</dbReference>
<gene>
    <name evidence="8" type="ORF">BHY08_08430</name>
</gene>
<dbReference type="OrthoDB" id="92719at2"/>
<dbReference type="PANTHER" id="PTHR42770">
    <property type="entry name" value="AMINO ACID TRANSPORTER-RELATED"/>
    <property type="match status" value="1"/>
</dbReference>
<feature type="transmembrane region" description="Helical" evidence="7">
    <location>
        <begin position="365"/>
        <end position="387"/>
    </location>
</feature>
<dbReference type="InterPro" id="IPR002293">
    <property type="entry name" value="AA/rel_permease1"/>
</dbReference>
<name>A0A1J0A7C1_9ENTE</name>
<evidence type="ECO:0000256" key="2">
    <source>
        <dbReference type="ARBA" id="ARBA00022448"/>
    </source>
</evidence>
<reference evidence="8 9" key="1">
    <citation type="submission" date="2016-09" db="EMBL/GenBank/DDBJ databases">
        <title>Vagococcus teuberi sp. nov., isolated from the Malian artisanal sour milk fene.</title>
        <authorList>
            <person name="Wullschleger S."/>
            <person name="Seifert C."/>
            <person name="Baumgartner S."/>
            <person name="Lacroix C."/>
            <person name="Bonfoh B."/>
            <person name="Stevens M.J."/>
            <person name="Meile L."/>
        </authorList>
    </citation>
    <scope>NUCLEOTIDE SEQUENCE [LARGE SCALE GENOMIC DNA]</scope>
    <source>
        <strain evidence="8 9">DSM 21459</strain>
    </source>
</reference>
<keyword evidence="4 7" id="KW-0812">Transmembrane</keyword>
<feature type="transmembrane region" description="Helical" evidence="7">
    <location>
        <begin position="207"/>
        <end position="227"/>
    </location>
</feature>
<keyword evidence="9" id="KW-1185">Reference proteome</keyword>
<keyword evidence="5 7" id="KW-1133">Transmembrane helix</keyword>
<accession>A0A1J0A7C1</accession>
<protein>
    <submittedName>
        <fullName evidence="8">Glutamate/gamma-aminobutyrate family transporter YjeM</fullName>
    </submittedName>
</protein>
<feature type="transmembrane region" description="Helical" evidence="7">
    <location>
        <begin position="438"/>
        <end position="458"/>
    </location>
</feature>
<proteinExistence type="predicted"/>
<sequence>MTKSTKKVTLFGLILMIFTSVFGFGNAPVAFYRMGYGAIIWYILAALFFFIPYALMMAEYGSTFKHESGGMYTWMEKSVGPKYAFIGTFMWYTSYIIWMVNVSTKVFITLSTTYSGSDKTNYWSLFGLDSTQTIGLLAILFIIVVTFFAARGLDKITKITSAGGIAVTFLNVVLIIVSLIILIFNKGQVAQPIEGMKSFIDSPNPGFNSPLAIISFLVFAIFAYGGLEAVGGLVDKTENAEKNFPKGVILSAIIISIGYALTILLWGVSTNWNSVLSGDNVNLGNITYVLMNNLGFELGRAINLSTDTALAIGHGLARFTGLSMFLAYLGAFFTLIYSPLKTIIKGTPKGLWPEKMVRENDKGMPAFAMWIQCAIVVLILALVSFGGKDAQSFYNVLTLMVNVSMTIPYLFLTGAFPAFKQKSDIDHSINIFKTKTQYMVSTIVVMAVIGFANIFTIIEPLFREGGPVWGDTLWQIAGPVLFSLIALLLFNRYERRTKK</sequence>
<dbReference type="Proteomes" id="UP000191200">
    <property type="component" value="Chromosome"/>
</dbReference>
<feature type="transmembrane region" description="Helical" evidence="7">
    <location>
        <begin position="39"/>
        <end position="62"/>
    </location>
</feature>
<feature type="transmembrane region" description="Helical" evidence="7">
    <location>
        <begin position="248"/>
        <end position="268"/>
    </location>
</feature>
<dbReference type="STRING" id="519472.BHY08_08430"/>
<feature type="transmembrane region" description="Helical" evidence="7">
    <location>
        <begin position="473"/>
        <end position="490"/>
    </location>
</feature>
<keyword evidence="6 7" id="KW-0472">Membrane</keyword>
<dbReference type="RefSeq" id="WP_071457445.1">
    <property type="nucleotide sequence ID" value="NZ_CABJEN010000002.1"/>
</dbReference>
<evidence type="ECO:0000256" key="6">
    <source>
        <dbReference type="ARBA" id="ARBA00023136"/>
    </source>
</evidence>
<evidence type="ECO:0000313" key="9">
    <source>
        <dbReference type="Proteomes" id="UP000191200"/>
    </source>
</evidence>
<evidence type="ECO:0000256" key="7">
    <source>
        <dbReference type="SAM" id="Phobius"/>
    </source>
</evidence>
<dbReference type="InterPro" id="IPR050367">
    <property type="entry name" value="APC_superfamily"/>
</dbReference>
<feature type="transmembrane region" description="Helical" evidence="7">
    <location>
        <begin position="393"/>
        <end position="417"/>
    </location>
</feature>
<dbReference type="PIRSF" id="PIRSF006060">
    <property type="entry name" value="AA_transporter"/>
    <property type="match status" value="1"/>
</dbReference>
<keyword evidence="3" id="KW-1003">Cell membrane</keyword>
<evidence type="ECO:0000256" key="3">
    <source>
        <dbReference type="ARBA" id="ARBA00022475"/>
    </source>
</evidence>
<keyword evidence="2" id="KW-0813">Transport</keyword>